<dbReference type="PRINTS" id="PR00377">
    <property type="entry name" value="IMPHPHTASES"/>
</dbReference>
<dbReference type="InterPro" id="IPR000760">
    <property type="entry name" value="Inositol_monophosphatase-like"/>
</dbReference>
<evidence type="ECO:0000256" key="3">
    <source>
        <dbReference type="ARBA" id="ARBA00022842"/>
    </source>
</evidence>
<name>A0A7W8AG19_9HYPH</name>
<dbReference type="EMBL" id="JACHIL010000001">
    <property type="protein sequence ID" value="MBB5089712.1"/>
    <property type="molecule type" value="Genomic_DNA"/>
</dbReference>
<dbReference type="GO" id="GO:0007165">
    <property type="term" value="P:signal transduction"/>
    <property type="evidence" value="ECO:0007669"/>
    <property type="project" value="TreeGrafter"/>
</dbReference>
<dbReference type="GO" id="GO:0006020">
    <property type="term" value="P:inositol metabolic process"/>
    <property type="evidence" value="ECO:0007669"/>
    <property type="project" value="TreeGrafter"/>
</dbReference>
<gene>
    <name evidence="5" type="ORF">HNQ68_000224</name>
</gene>
<comment type="caution">
    <text evidence="5">The sequence shown here is derived from an EMBL/GenBank/DDBJ whole genome shotgun (WGS) entry which is preliminary data.</text>
</comment>
<keyword evidence="5" id="KW-0378">Hydrolase</keyword>
<dbReference type="GO" id="GO:0046872">
    <property type="term" value="F:metal ion binding"/>
    <property type="evidence" value="ECO:0007669"/>
    <property type="project" value="UniProtKB-KW"/>
</dbReference>
<reference evidence="5 6" key="1">
    <citation type="submission" date="2020-08" db="EMBL/GenBank/DDBJ databases">
        <title>Genomic Encyclopedia of Type Strains, Phase IV (KMG-IV): sequencing the most valuable type-strain genomes for metagenomic binning, comparative biology and taxonomic classification.</title>
        <authorList>
            <person name="Goeker M."/>
        </authorList>
    </citation>
    <scope>NUCLEOTIDE SEQUENCE [LARGE SCALE GENOMIC DNA]</scope>
    <source>
        <strain evidence="5 6">DSM 25620</strain>
    </source>
</reference>
<evidence type="ECO:0000256" key="4">
    <source>
        <dbReference type="PIRSR" id="PIRSR600760-2"/>
    </source>
</evidence>
<feature type="binding site" evidence="4">
    <location>
        <position position="216"/>
    </location>
    <ligand>
        <name>Mg(2+)</name>
        <dbReference type="ChEBI" id="CHEBI:18420"/>
        <label>1</label>
        <note>catalytic</note>
    </ligand>
</feature>
<dbReference type="PROSITE" id="PS00630">
    <property type="entry name" value="IMP_2"/>
    <property type="match status" value="1"/>
</dbReference>
<keyword evidence="6" id="KW-1185">Reference proteome</keyword>
<keyword evidence="3 4" id="KW-0460">Magnesium</keyword>
<dbReference type="InterPro" id="IPR020550">
    <property type="entry name" value="Inositol_monophosphatase_CS"/>
</dbReference>
<feature type="binding site" evidence="4">
    <location>
        <position position="97"/>
    </location>
    <ligand>
        <name>Mg(2+)</name>
        <dbReference type="ChEBI" id="CHEBI:18420"/>
        <label>1</label>
        <note>catalytic</note>
    </ligand>
</feature>
<evidence type="ECO:0000256" key="2">
    <source>
        <dbReference type="ARBA" id="ARBA00022723"/>
    </source>
</evidence>
<feature type="binding site" evidence="4">
    <location>
        <position position="95"/>
    </location>
    <ligand>
        <name>Mg(2+)</name>
        <dbReference type="ChEBI" id="CHEBI:18420"/>
        <label>1</label>
        <note>catalytic</note>
    </ligand>
</feature>
<dbReference type="PANTHER" id="PTHR20854:SF4">
    <property type="entry name" value="INOSITOL-1-MONOPHOSPHATASE-RELATED"/>
    <property type="match status" value="1"/>
</dbReference>
<feature type="binding site" evidence="4">
    <location>
        <position position="77"/>
    </location>
    <ligand>
        <name>Mg(2+)</name>
        <dbReference type="ChEBI" id="CHEBI:18420"/>
        <label>1</label>
        <note>catalytic</note>
    </ligand>
</feature>
<comment type="cofactor">
    <cofactor evidence="4">
        <name>Mg(2+)</name>
        <dbReference type="ChEBI" id="CHEBI:18420"/>
    </cofactor>
</comment>
<dbReference type="CDD" id="cd01638">
    <property type="entry name" value="CysQ"/>
    <property type="match status" value="1"/>
</dbReference>
<organism evidence="5 6">
    <name type="scientific">Pseudochrobactrum saccharolyticum</name>
    <dbReference type="NCBI Taxonomy" id="354352"/>
    <lineage>
        <taxon>Bacteria</taxon>
        <taxon>Pseudomonadati</taxon>
        <taxon>Pseudomonadota</taxon>
        <taxon>Alphaproteobacteria</taxon>
        <taxon>Hyphomicrobiales</taxon>
        <taxon>Brucellaceae</taxon>
        <taxon>Pseudochrobactrum</taxon>
    </lineage>
</organism>
<keyword evidence="2 4" id="KW-0479">Metal-binding</keyword>
<dbReference type="GO" id="GO:0046854">
    <property type="term" value="P:phosphatidylinositol phosphate biosynthetic process"/>
    <property type="evidence" value="ECO:0007669"/>
    <property type="project" value="InterPro"/>
</dbReference>
<dbReference type="Gene3D" id="3.40.190.80">
    <property type="match status" value="1"/>
</dbReference>
<comment type="similarity">
    <text evidence="1">Belongs to the inositol monophosphatase superfamily.</text>
</comment>
<dbReference type="Proteomes" id="UP000531231">
    <property type="component" value="Unassembled WGS sequence"/>
</dbReference>
<dbReference type="Pfam" id="PF00459">
    <property type="entry name" value="Inositol_P"/>
    <property type="match status" value="1"/>
</dbReference>
<protein>
    <submittedName>
        <fullName evidence="5">Myo-inositol-1(Or 4)-monophosphatase</fullName>
        <ecNumber evidence="5">3.1.3.25</ecNumber>
    </submittedName>
</protein>
<sequence length="284" mass="30381">MPETKEATNQTADSDDLQLIREAAAEAGKIALRYYGNNPEVWLKGGQSPVSEADLAVDRFLQAFLLQARPDYGWISEETATDQQRTGRERAFVVDPIDGTRAFLAGDDRWCVSIAVTDQGKPRCGVLDVPVRKEVLSAVSGQGAFQNGTPVAAQLPADGRSYPVAMSRSHFNDLPEGFRSKTAFSPYVPSLAYRIAMVGRGELAGTFVRGGAHDWDLAAADLLLSEAGGRLLTLEGQALSYGAAGGAAAGQKPFSHDVLVAAVAGFEEEMLSVVRQLLSDQNYS</sequence>
<dbReference type="RefSeq" id="WP_151158383.1">
    <property type="nucleotide sequence ID" value="NZ_JACHIL010000001.1"/>
</dbReference>
<proteinExistence type="inferred from homology"/>
<evidence type="ECO:0000313" key="6">
    <source>
        <dbReference type="Proteomes" id="UP000531231"/>
    </source>
</evidence>
<dbReference type="EC" id="3.1.3.25" evidence="5"/>
<feature type="binding site" evidence="4">
    <location>
        <position position="98"/>
    </location>
    <ligand>
        <name>Mg(2+)</name>
        <dbReference type="ChEBI" id="CHEBI:18420"/>
        <label>1</label>
        <note>catalytic</note>
    </ligand>
</feature>
<evidence type="ECO:0000313" key="5">
    <source>
        <dbReference type="EMBL" id="MBB5089712.1"/>
    </source>
</evidence>
<evidence type="ECO:0000256" key="1">
    <source>
        <dbReference type="ARBA" id="ARBA00009759"/>
    </source>
</evidence>
<dbReference type="AlphaFoldDB" id="A0A7W8AG19"/>
<dbReference type="GO" id="GO:0008934">
    <property type="term" value="F:inositol monophosphate 1-phosphatase activity"/>
    <property type="evidence" value="ECO:0007669"/>
    <property type="project" value="TreeGrafter"/>
</dbReference>
<dbReference type="PANTHER" id="PTHR20854">
    <property type="entry name" value="INOSITOL MONOPHOSPHATASE"/>
    <property type="match status" value="1"/>
</dbReference>
<accession>A0A7W8AG19</accession>
<dbReference type="SUPFAM" id="SSF56655">
    <property type="entry name" value="Carbohydrate phosphatase"/>
    <property type="match status" value="1"/>
</dbReference>
<dbReference type="Gene3D" id="3.30.540.10">
    <property type="entry name" value="Fructose-1,6-Bisphosphatase, subunit A, domain 1"/>
    <property type="match status" value="1"/>
</dbReference>